<gene>
    <name evidence="2" type="ORF">EDD40_1192</name>
</gene>
<proteinExistence type="predicted"/>
<dbReference type="Pfam" id="PF14028">
    <property type="entry name" value="Lant_dehydr_C"/>
    <property type="match status" value="1"/>
</dbReference>
<dbReference type="EMBL" id="RJKM01000001">
    <property type="protein sequence ID" value="ROP35934.1"/>
    <property type="molecule type" value="Genomic_DNA"/>
</dbReference>
<protein>
    <submittedName>
        <fullName evidence="2">Thiopeptide-type bacteriocin biosynthesis protein</fullName>
    </submittedName>
</protein>
<comment type="caution">
    <text evidence="2">The sequence shown here is derived from an EMBL/GenBank/DDBJ whole genome shotgun (WGS) entry which is preliminary data.</text>
</comment>
<evidence type="ECO:0000313" key="2">
    <source>
        <dbReference type="EMBL" id="ROP35934.1"/>
    </source>
</evidence>
<dbReference type="NCBIfam" id="TIGR03891">
    <property type="entry name" value="thiopep_ocin"/>
    <property type="match status" value="1"/>
</dbReference>
<accession>A0A3N1H0C3</accession>
<dbReference type="InterPro" id="IPR023809">
    <property type="entry name" value="Thiopep_bacteriocin_synth_dom"/>
</dbReference>
<keyword evidence="3" id="KW-1185">Reference proteome</keyword>
<sequence>MAEPVRDWVGAHVFHRGDQDLLVTGAMAPVCEDLTRAGRARGWFFLRCWEGGPHVRLRVLAKAPAEVRSAVARSCARHLADHPSPPGGWSQGEYEAVARRRAEDEHLTGWDRRLREVDTVEFVAYEPDHRAYGDGRALRAVERHFTDSSRVAVHLLAAPPDRRAGAALAMLTLALAVCEPDLDRAAARFAAVRTRLPSPSRPDRRDDLREQTRRLWARASSDPADLARADVLATWWRSVRALHATLSGLRARGDFAPVHALSPFSGLARALRPDDPVVAHVVLRCAHLLCNRLGLPAATEARLGALTARTLSELPEHHDEVAPL</sequence>
<name>A0A3N1H0C3_9PSEU</name>
<evidence type="ECO:0000259" key="1">
    <source>
        <dbReference type="Pfam" id="PF14028"/>
    </source>
</evidence>
<dbReference type="OrthoDB" id="3607295at2"/>
<organism evidence="2 3">
    <name type="scientific">Saccharothrix texasensis</name>
    <dbReference type="NCBI Taxonomy" id="103734"/>
    <lineage>
        <taxon>Bacteria</taxon>
        <taxon>Bacillati</taxon>
        <taxon>Actinomycetota</taxon>
        <taxon>Actinomycetes</taxon>
        <taxon>Pseudonocardiales</taxon>
        <taxon>Pseudonocardiaceae</taxon>
        <taxon>Saccharothrix</taxon>
    </lineage>
</organism>
<evidence type="ECO:0000313" key="3">
    <source>
        <dbReference type="Proteomes" id="UP000268727"/>
    </source>
</evidence>
<dbReference type="AlphaFoldDB" id="A0A3N1H0C3"/>
<dbReference type="RefSeq" id="WP_123741995.1">
    <property type="nucleotide sequence ID" value="NZ_RJKM01000001.1"/>
</dbReference>
<dbReference type="Proteomes" id="UP000268727">
    <property type="component" value="Unassembled WGS sequence"/>
</dbReference>
<reference evidence="2 3" key="1">
    <citation type="submission" date="2018-11" db="EMBL/GenBank/DDBJ databases">
        <title>Sequencing the genomes of 1000 actinobacteria strains.</title>
        <authorList>
            <person name="Klenk H.-P."/>
        </authorList>
    </citation>
    <scope>NUCLEOTIDE SEQUENCE [LARGE SCALE GENOMIC DNA]</scope>
    <source>
        <strain evidence="2 3">DSM 44231</strain>
    </source>
</reference>
<feature type="domain" description="Thiopeptide-type bacteriocin biosynthesis" evidence="1">
    <location>
        <begin position="8"/>
        <end position="310"/>
    </location>
</feature>